<dbReference type="PANTHER" id="PTHR11264">
    <property type="entry name" value="URACIL-DNA GLYCOSYLASE"/>
    <property type="match status" value="1"/>
</dbReference>
<feature type="domain" description="Uracil-DNA glycosylase-like" evidence="12">
    <location>
        <begin position="77"/>
        <end position="238"/>
    </location>
</feature>
<dbReference type="NCBIfam" id="NF003591">
    <property type="entry name" value="PRK05254.1-4"/>
    <property type="match status" value="1"/>
</dbReference>
<dbReference type="InterPro" id="IPR002043">
    <property type="entry name" value="UDG_fam1"/>
</dbReference>
<evidence type="ECO:0000256" key="3">
    <source>
        <dbReference type="ARBA" id="ARBA00008184"/>
    </source>
</evidence>
<keyword evidence="7 9" id="KW-0378">Hydrolase</keyword>
<keyword evidence="6 9" id="KW-0227">DNA damage</keyword>
<dbReference type="KEGG" id="oai:OLEAN_C23760"/>
<dbReference type="GO" id="GO:0005737">
    <property type="term" value="C:cytoplasm"/>
    <property type="evidence" value="ECO:0007669"/>
    <property type="project" value="UniProtKB-SubCell"/>
</dbReference>
<dbReference type="SMART" id="SM00987">
    <property type="entry name" value="UreE_C"/>
    <property type="match status" value="1"/>
</dbReference>
<dbReference type="NCBIfam" id="NF003592">
    <property type="entry name" value="PRK05254.1-5"/>
    <property type="match status" value="1"/>
</dbReference>
<dbReference type="NCBIfam" id="NF003588">
    <property type="entry name" value="PRK05254.1-1"/>
    <property type="match status" value="1"/>
</dbReference>
<evidence type="ECO:0000256" key="4">
    <source>
        <dbReference type="ARBA" id="ARBA00012030"/>
    </source>
</evidence>
<dbReference type="EC" id="3.2.2.27" evidence="4 9"/>
<dbReference type="PROSITE" id="PS00130">
    <property type="entry name" value="U_DNA_GLYCOSYLASE"/>
    <property type="match status" value="1"/>
</dbReference>
<dbReference type="SUPFAM" id="SSF52141">
    <property type="entry name" value="Uracil-DNA glycosylase-like"/>
    <property type="match status" value="1"/>
</dbReference>
<evidence type="ECO:0000256" key="8">
    <source>
        <dbReference type="ARBA" id="ARBA00023204"/>
    </source>
</evidence>
<protein>
    <recommendedName>
        <fullName evidence="5 9">Uracil-DNA glycosylase</fullName>
        <shortName evidence="9">UDG</shortName>
        <ecNumber evidence="4 9">3.2.2.27</ecNumber>
    </recommendedName>
</protein>
<dbReference type="InterPro" id="IPR018085">
    <property type="entry name" value="Ura-DNA_Glyclase_AS"/>
</dbReference>
<dbReference type="Gene3D" id="3.40.470.10">
    <property type="entry name" value="Uracil-DNA glycosylase-like domain"/>
    <property type="match status" value="1"/>
</dbReference>
<dbReference type="Proteomes" id="UP000032749">
    <property type="component" value="Chromosome"/>
</dbReference>
<gene>
    <name evidence="9 13" type="primary">ung</name>
    <name evidence="13" type="ORF">OLEAN_C23760</name>
</gene>
<dbReference type="SMART" id="SM00986">
    <property type="entry name" value="UDG"/>
    <property type="match status" value="1"/>
</dbReference>
<keyword evidence="14" id="KW-1185">Reference proteome</keyword>
<dbReference type="PATRIC" id="fig|698738.3.peg.2457"/>
<organism evidence="13 14">
    <name type="scientific">Oleispira antarctica RB-8</name>
    <dbReference type="NCBI Taxonomy" id="698738"/>
    <lineage>
        <taxon>Bacteria</taxon>
        <taxon>Pseudomonadati</taxon>
        <taxon>Pseudomonadota</taxon>
        <taxon>Gammaproteobacteria</taxon>
        <taxon>Oceanospirillales</taxon>
        <taxon>Oceanospirillaceae</taxon>
        <taxon>Oleispira</taxon>
    </lineage>
</organism>
<dbReference type="FunFam" id="3.40.470.10:FF:000001">
    <property type="entry name" value="Uracil-DNA glycosylase"/>
    <property type="match status" value="1"/>
</dbReference>
<dbReference type="PANTHER" id="PTHR11264:SF0">
    <property type="entry name" value="URACIL-DNA GLYCOSYLASE"/>
    <property type="match status" value="1"/>
</dbReference>
<name>R4YNL8_OLEAN</name>
<dbReference type="GO" id="GO:0097510">
    <property type="term" value="P:base-excision repair, AP site formation via deaminated base removal"/>
    <property type="evidence" value="ECO:0007669"/>
    <property type="project" value="TreeGrafter"/>
</dbReference>
<accession>R4YNL8</accession>
<evidence type="ECO:0000256" key="2">
    <source>
        <dbReference type="ARBA" id="ARBA00002631"/>
    </source>
</evidence>
<evidence type="ECO:0000256" key="11">
    <source>
        <dbReference type="RuleBase" id="RU003780"/>
    </source>
</evidence>
<evidence type="ECO:0000256" key="6">
    <source>
        <dbReference type="ARBA" id="ARBA00022763"/>
    </source>
</evidence>
<dbReference type="NCBIfam" id="TIGR00628">
    <property type="entry name" value="ung"/>
    <property type="match status" value="1"/>
</dbReference>
<feature type="active site" description="Proton acceptor" evidence="9 10">
    <location>
        <position position="92"/>
    </location>
</feature>
<evidence type="ECO:0000313" key="14">
    <source>
        <dbReference type="Proteomes" id="UP000032749"/>
    </source>
</evidence>
<evidence type="ECO:0000256" key="1">
    <source>
        <dbReference type="ARBA" id="ARBA00001400"/>
    </source>
</evidence>
<dbReference type="HAMAP" id="MF_00148">
    <property type="entry name" value="UDG"/>
    <property type="match status" value="1"/>
</dbReference>
<keyword evidence="9" id="KW-0963">Cytoplasm</keyword>
<dbReference type="CDD" id="cd10027">
    <property type="entry name" value="UDG-F1-like"/>
    <property type="match status" value="1"/>
</dbReference>
<dbReference type="EMBL" id="FO203512">
    <property type="protein sequence ID" value="CCK76552.1"/>
    <property type="molecule type" value="Genomic_DNA"/>
</dbReference>
<dbReference type="Pfam" id="PF03167">
    <property type="entry name" value="UDG"/>
    <property type="match status" value="1"/>
</dbReference>
<evidence type="ECO:0000256" key="5">
    <source>
        <dbReference type="ARBA" id="ARBA00018429"/>
    </source>
</evidence>
<dbReference type="AlphaFoldDB" id="R4YNL8"/>
<keyword evidence="8 9" id="KW-0234">DNA repair</keyword>
<keyword evidence="13" id="KW-0326">Glycosidase</keyword>
<comment type="function">
    <text evidence="2 9 11">Excises uracil residues from the DNA which can arise as a result of misincorporation of dUMP residues by DNA polymerase or due to deamination of cytosine.</text>
</comment>
<dbReference type="GO" id="GO:0004844">
    <property type="term" value="F:uracil DNA N-glycosylase activity"/>
    <property type="evidence" value="ECO:0007669"/>
    <property type="project" value="UniProtKB-UniRule"/>
</dbReference>
<reference evidence="13 14" key="1">
    <citation type="journal article" date="2013" name="Nat. Commun.">
        <title>Genome sequence and functional genomic analysis of the oil-degrading bacterium Oleispira antarctica.</title>
        <authorList>
            <person name="Kube M."/>
            <person name="Chernikova T.N."/>
            <person name="Al-Ramahi Y."/>
            <person name="Beloqui A."/>
            <person name="Lopez-Cortez N."/>
            <person name="Guazzaroni M.E."/>
            <person name="Heipieper H.J."/>
            <person name="Klages S."/>
            <person name="Kotsyurbenko O.R."/>
            <person name="Langer I."/>
            <person name="Nechitaylo T.Y."/>
            <person name="Lunsdorf H."/>
            <person name="Fernandez M."/>
            <person name="Juarez S."/>
            <person name="Ciordia S."/>
            <person name="Singer A."/>
            <person name="Kagan O."/>
            <person name="Egorova O."/>
            <person name="Petit P.A."/>
            <person name="Stogios P."/>
            <person name="Kim Y."/>
            <person name="Tchigvintsev A."/>
            <person name="Flick R."/>
            <person name="Denaro R."/>
            <person name="Genovese M."/>
            <person name="Albar J.P."/>
            <person name="Reva O.N."/>
            <person name="Martinez-Gomariz M."/>
            <person name="Tran H."/>
            <person name="Ferrer M."/>
            <person name="Savchenko A."/>
            <person name="Yakunin A.F."/>
            <person name="Yakimov M.M."/>
            <person name="Golyshina O.V."/>
            <person name="Reinhardt R."/>
            <person name="Golyshin P.N."/>
        </authorList>
    </citation>
    <scope>NUCLEOTIDE SEQUENCE [LARGE SCALE GENOMIC DNA]</scope>
</reference>
<proteinExistence type="inferred from homology"/>
<dbReference type="NCBIfam" id="NF003589">
    <property type="entry name" value="PRK05254.1-2"/>
    <property type="match status" value="1"/>
</dbReference>
<dbReference type="InterPro" id="IPR036895">
    <property type="entry name" value="Uracil-DNA_glycosylase-like_sf"/>
</dbReference>
<evidence type="ECO:0000313" key="13">
    <source>
        <dbReference type="EMBL" id="CCK76552.1"/>
    </source>
</evidence>
<evidence type="ECO:0000259" key="12">
    <source>
        <dbReference type="SMART" id="SM00986"/>
    </source>
</evidence>
<evidence type="ECO:0000256" key="9">
    <source>
        <dbReference type="HAMAP-Rule" id="MF_00148"/>
    </source>
</evidence>
<dbReference type="InterPro" id="IPR005122">
    <property type="entry name" value="Uracil-DNA_glycosylase-like"/>
</dbReference>
<comment type="similarity">
    <text evidence="3 9 11">Belongs to the uracil-DNA glycosylase (UDG) superfamily. UNG family.</text>
</comment>
<dbReference type="HOGENOM" id="CLU_032162_3_1_6"/>
<comment type="subcellular location">
    <subcellularLocation>
        <location evidence="9">Cytoplasm</location>
    </subcellularLocation>
</comment>
<dbReference type="STRING" id="698738.OLEAN_C23760"/>
<evidence type="ECO:0000256" key="10">
    <source>
        <dbReference type="PROSITE-ProRule" id="PRU10072"/>
    </source>
</evidence>
<evidence type="ECO:0000256" key="7">
    <source>
        <dbReference type="ARBA" id="ARBA00022801"/>
    </source>
</evidence>
<sequence length="250" mass="28046">MKEQFNMFGNEQATEELVPPQARIELSASHLPKDWQGLLKAEFDQPYMQSLQTFLTAEQAQGKIIYPPANQIFTAFNLTPLSNVKVVILGQDPYHGPNQSHGLSFSVPGYVTKLPPSLKNIYKELNTDLGIPIATSGDLTRWAEQGVLLLNAMLTVERKNAGSHQKQGWESFTDRVIQLLSEHCENVVFVLWGAYAQKKASLIDDSKHRVLKGIHPSPLSAYRGFFGSKPFSLINQYLSDKSKTEIDWSL</sequence>
<comment type="catalytic activity">
    <reaction evidence="1 9 11">
        <text>Hydrolyzes single-stranded DNA or mismatched double-stranded DNA and polynucleotides, releasing free uracil.</text>
        <dbReference type="EC" id="3.2.2.27"/>
    </reaction>
</comment>